<evidence type="ECO:0000256" key="1">
    <source>
        <dbReference type="SAM" id="MobiDB-lite"/>
    </source>
</evidence>
<dbReference type="AlphaFoldDB" id="S5SWJ1"/>
<evidence type="ECO:0000313" key="3">
    <source>
        <dbReference type="Proteomes" id="UP000015388"/>
    </source>
</evidence>
<reference evidence="2 3" key="1">
    <citation type="submission" date="2012-11" db="EMBL/GenBank/DDBJ databases">
        <title>The complete genome sequence of Corynebacterium maris Coryn-1 (=DSM 45190).</title>
        <authorList>
            <person name="Schaffert L."/>
            <person name="Albersmeier A."/>
            <person name="Kalinowski J."/>
            <person name="Ruckert C."/>
        </authorList>
    </citation>
    <scope>NUCLEOTIDE SEQUENCE [LARGE SCALE GENOMIC DNA]</scope>
    <source>
        <strain evidence="3">Coryn-1</strain>
    </source>
</reference>
<dbReference type="STRING" id="1224163.B841_09825"/>
<proteinExistence type="predicted"/>
<feature type="compositionally biased region" description="Gly residues" evidence="1">
    <location>
        <begin position="452"/>
        <end position="463"/>
    </location>
</feature>
<accession>S5SWJ1</accession>
<feature type="compositionally biased region" description="Basic and acidic residues" evidence="1">
    <location>
        <begin position="493"/>
        <end position="506"/>
    </location>
</feature>
<sequence>MGTTHGSILREGASSANGTLEQISRDIHWLRDNLTSNLEAFSSQEDAATFAIDRADMGSSMHENSVASAAKSGGGWGALISAPPVILPSPDLRTLHGQFSQTQAAQAKDAALTWLNLVDSTQTIASDLRGIAAGLAGTNSGAAIDAATNAIHETAGAADRFAANATAMHTHVTLLDAAKSEGHALVTSMLMMVRAVRSAGLPEAQALAEATDRSLATAFPSYFLPILAPSQPLVTALTDPSPPSSAQIMQAGMGTVSAHEGLQAAVNSLQLPREFAETVNREIATHPENFTDIDGATEILDRIGENPGGQLLDPGMFDTTSAGTGMPQPASITGGMGGASPASGFSTGSVPTSPTGLPGLAGTGGVPAGALGAGGSPIPALAGLGAAAQNGGGGRASTSGGAASRPVPVPSGMPRLANTVFPGAAGGTPPAGVGGQSAHPAAGQQTMARSAGAGGGSGAGMARGGHIVNTPPARGAGGRTEQATKAKAVTSQVEREGNLKDLLGDKDPVVPGVIGSWVFDSAAQSPDK</sequence>
<evidence type="ECO:0000313" key="2">
    <source>
        <dbReference type="EMBL" id="AGS35437.1"/>
    </source>
</evidence>
<protein>
    <recommendedName>
        <fullName evidence="4">PPE family domain-containing protein</fullName>
    </recommendedName>
</protein>
<dbReference type="Proteomes" id="UP000015388">
    <property type="component" value="Chromosome"/>
</dbReference>
<feature type="region of interest" description="Disordered" evidence="1">
    <location>
        <begin position="321"/>
        <end position="361"/>
    </location>
</feature>
<feature type="compositionally biased region" description="Low complexity" evidence="1">
    <location>
        <begin position="396"/>
        <end position="405"/>
    </location>
</feature>
<dbReference type="EMBL" id="CP003924">
    <property type="protein sequence ID" value="AGS35437.1"/>
    <property type="molecule type" value="Genomic_DNA"/>
</dbReference>
<dbReference type="eggNOG" id="COG4842">
    <property type="taxonomic scope" value="Bacteria"/>
</dbReference>
<keyword evidence="3" id="KW-1185">Reference proteome</keyword>
<dbReference type="KEGG" id="cmd:B841_09825"/>
<dbReference type="HOGENOM" id="CLU_031867_1_0_11"/>
<dbReference type="PATRIC" id="fig|1224163.3.peg.1981"/>
<evidence type="ECO:0008006" key="4">
    <source>
        <dbReference type="Google" id="ProtNLM"/>
    </source>
</evidence>
<organism evidence="2 3">
    <name type="scientific">Corynebacterium maris DSM 45190</name>
    <dbReference type="NCBI Taxonomy" id="1224163"/>
    <lineage>
        <taxon>Bacteria</taxon>
        <taxon>Bacillati</taxon>
        <taxon>Actinomycetota</taxon>
        <taxon>Actinomycetes</taxon>
        <taxon>Mycobacteriales</taxon>
        <taxon>Corynebacteriaceae</taxon>
        <taxon>Corynebacterium</taxon>
    </lineage>
</organism>
<gene>
    <name evidence="2" type="ORF">B841_09825</name>
</gene>
<name>S5SWJ1_9CORY</name>
<feature type="region of interest" description="Disordered" evidence="1">
    <location>
        <begin position="389"/>
        <end position="506"/>
    </location>
</feature>
<feature type="compositionally biased region" description="Polar residues" evidence="1">
    <location>
        <begin position="343"/>
        <end position="355"/>
    </location>
</feature>